<dbReference type="SUPFAM" id="SSF81606">
    <property type="entry name" value="PP2C-like"/>
    <property type="match status" value="1"/>
</dbReference>
<comment type="caution">
    <text evidence="3">The sequence shown here is derived from an EMBL/GenBank/DDBJ whole genome shotgun (WGS) entry which is preliminary data.</text>
</comment>
<gene>
    <name evidence="3" type="ORF">Cgig2_008890</name>
</gene>
<dbReference type="Pfam" id="PF00481">
    <property type="entry name" value="PP2C"/>
    <property type="match status" value="1"/>
</dbReference>
<feature type="region of interest" description="Disordered" evidence="1">
    <location>
        <begin position="227"/>
        <end position="260"/>
    </location>
</feature>
<evidence type="ECO:0000313" key="4">
    <source>
        <dbReference type="Proteomes" id="UP001153076"/>
    </source>
</evidence>
<dbReference type="InterPro" id="IPR036457">
    <property type="entry name" value="PPM-type-like_dom_sf"/>
</dbReference>
<reference evidence="3" key="1">
    <citation type="submission" date="2022-04" db="EMBL/GenBank/DDBJ databases">
        <title>Carnegiea gigantea Genome sequencing and assembly v2.</title>
        <authorList>
            <person name="Copetti D."/>
            <person name="Sanderson M.J."/>
            <person name="Burquez A."/>
            <person name="Wojciechowski M.F."/>
        </authorList>
    </citation>
    <scope>NUCLEOTIDE SEQUENCE</scope>
    <source>
        <strain evidence="3">SGP5-SGP5p</strain>
        <tissue evidence="3">Aerial part</tissue>
    </source>
</reference>
<dbReference type="Proteomes" id="UP001153076">
    <property type="component" value="Unassembled WGS sequence"/>
</dbReference>
<dbReference type="AlphaFoldDB" id="A0A9Q1KK45"/>
<dbReference type="OrthoDB" id="10264738at2759"/>
<feature type="region of interest" description="Disordered" evidence="1">
    <location>
        <begin position="1"/>
        <end position="48"/>
    </location>
</feature>
<dbReference type="PANTHER" id="PTHR47992">
    <property type="entry name" value="PROTEIN PHOSPHATASE"/>
    <property type="match status" value="1"/>
</dbReference>
<dbReference type="InterPro" id="IPR001932">
    <property type="entry name" value="PPM-type_phosphatase-like_dom"/>
</dbReference>
<proteinExistence type="predicted"/>
<evidence type="ECO:0000256" key="1">
    <source>
        <dbReference type="SAM" id="MobiDB-lite"/>
    </source>
</evidence>
<feature type="domain" description="PPM-type phosphatase" evidence="2">
    <location>
        <begin position="140"/>
        <end position="235"/>
    </location>
</feature>
<name>A0A9Q1KK45_9CARY</name>
<accession>A0A9Q1KK45</accession>
<dbReference type="InterPro" id="IPR015655">
    <property type="entry name" value="PP2C"/>
</dbReference>
<keyword evidence="4" id="KW-1185">Reference proteome</keyword>
<evidence type="ECO:0000313" key="3">
    <source>
        <dbReference type="EMBL" id="KAJ8444833.1"/>
    </source>
</evidence>
<dbReference type="EMBL" id="JAKOGI010000085">
    <property type="protein sequence ID" value="KAJ8444833.1"/>
    <property type="molecule type" value="Genomic_DNA"/>
</dbReference>
<evidence type="ECO:0000259" key="2">
    <source>
        <dbReference type="Pfam" id="PF00481"/>
    </source>
</evidence>
<protein>
    <recommendedName>
        <fullName evidence="2">PPM-type phosphatase domain-containing protein</fullName>
    </recommendedName>
</protein>
<dbReference type="GO" id="GO:0004722">
    <property type="term" value="F:protein serine/threonine phosphatase activity"/>
    <property type="evidence" value="ECO:0007669"/>
    <property type="project" value="InterPro"/>
</dbReference>
<feature type="compositionally biased region" description="Basic residues" evidence="1">
    <location>
        <begin position="242"/>
        <end position="252"/>
    </location>
</feature>
<dbReference type="Gene3D" id="3.60.40.10">
    <property type="entry name" value="PPM-type phosphatase domain"/>
    <property type="match status" value="1"/>
</dbReference>
<sequence length="351" mass="37810">MPFLSQGGLRVRSRSEQHSGPHRLSEASPQGLKHEGPLSSPHYGVGTPRERAYGKVRSVVGMYSKRGRGYVELAASTAFFTCSEAYCITVSVMENMKALNGPHSSTCFCADLKSLWDSVMLKLAVAHRVLTLAMEKAKRQSILLMPDFWTDLESAIKKAYHKTNSEILKNAPMLEKGGLIAVTAILIGSHTLIAGNVGDSRAMIRKNGEAKQLSVHHDLGKERKYIDSRGGFVPNRPGNCRGRGRSRGRHGGHGGLGRGRGEAAAYTAQAAVDDPRQLEGEAGRPVILGLSSDQVEKLLSLIDVPKAGCEKLLGKGDRLLDSGASYHMTGDIGKLSNVYDTHLTLVGMPNG</sequence>
<feature type="compositionally biased region" description="Basic and acidic residues" evidence="1">
    <location>
        <begin position="13"/>
        <end position="25"/>
    </location>
</feature>
<organism evidence="3 4">
    <name type="scientific">Carnegiea gigantea</name>
    <dbReference type="NCBI Taxonomy" id="171969"/>
    <lineage>
        <taxon>Eukaryota</taxon>
        <taxon>Viridiplantae</taxon>
        <taxon>Streptophyta</taxon>
        <taxon>Embryophyta</taxon>
        <taxon>Tracheophyta</taxon>
        <taxon>Spermatophyta</taxon>
        <taxon>Magnoliopsida</taxon>
        <taxon>eudicotyledons</taxon>
        <taxon>Gunneridae</taxon>
        <taxon>Pentapetalae</taxon>
        <taxon>Caryophyllales</taxon>
        <taxon>Cactineae</taxon>
        <taxon>Cactaceae</taxon>
        <taxon>Cactoideae</taxon>
        <taxon>Echinocereeae</taxon>
        <taxon>Carnegiea</taxon>
    </lineage>
</organism>